<dbReference type="NCBIfam" id="TIGR01484">
    <property type="entry name" value="HAD-SF-IIB"/>
    <property type="match status" value="1"/>
</dbReference>
<comment type="caution">
    <text evidence="5">The sequence shown here is derived from an EMBL/GenBank/DDBJ whole genome shotgun (WGS) entry which is preliminary data.</text>
</comment>
<comment type="function">
    <text evidence="4">Removes the phosphate from trehalose 6-phosphate to produce free trehalose.</text>
</comment>
<keyword evidence="4" id="KW-0479">Metal-binding</keyword>
<comment type="catalytic activity">
    <reaction evidence="4">
        <text>alpha,alpha-trehalose 6-phosphate + H2O = alpha,alpha-trehalose + phosphate</text>
        <dbReference type="Rhea" id="RHEA:23420"/>
        <dbReference type="ChEBI" id="CHEBI:15377"/>
        <dbReference type="ChEBI" id="CHEBI:16551"/>
        <dbReference type="ChEBI" id="CHEBI:43474"/>
        <dbReference type="ChEBI" id="CHEBI:58429"/>
        <dbReference type="EC" id="3.1.3.12"/>
    </reaction>
</comment>
<dbReference type="Gene3D" id="3.40.50.1000">
    <property type="entry name" value="HAD superfamily/HAD-like"/>
    <property type="match status" value="1"/>
</dbReference>
<dbReference type="RefSeq" id="WP_226748595.1">
    <property type="nucleotide sequence ID" value="NZ_JAJATZ010000005.1"/>
</dbReference>
<proteinExistence type="inferred from homology"/>
<reference evidence="5" key="1">
    <citation type="submission" date="2021-10" db="EMBL/GenBank/DDBJ databases">
        <title>Loktanella gaetbuli sp. nov., isolated from a tidal flat.</title>
        <authorList>
            <person name="Park S."/>
            <person name="Yoon J.-H."/>
        </authorList>
    </citation>
    <scope>NUCLEOTIDE SEQUENCE</scope>
    <source>
        <strain evidence="5">TSTF-M6</strain>
    </source>
</reference>
<evidence type="ECO:0000256" key="2">
    <source>
        <dbReference type="ARBA" id="ARBA00008770"/>
    </source>
</evidence>
<keyword evidence="4" id="KW-0460">Magnesium</keyword>
<dbReference type="NCBIfam" id="TIGR00685">
    <property type="entry name" value="T6PP"/>
    <property type="match status" value="1"/>
</dbReference>
<evidence type="ECO:0000313" key="6">
    <source>
        <dbReference type="Proteomes" id="UP001138961"/>
    </source>
</evidence>
<dbReference type="Pfam" id="PF02358">
    <property type="entry name" value="Trehalose_PPase"/>
    <property type="match status" value="1"/>
</dbReference>
<evidence type="ECO:0000313" key="5">
    <source>
        <dbReference type="EMBL" id="MCB5199957.1"/>
    </source>
</evidence>
<dbReference type="SUPFAM" id="SSF56784">
    <property type="entry name" value="HAD-like"/>
    <property type="match status" value="1"/>
</dbReference>
<dbReference type="InterPro" id="IPR023214">
    <property type="entry name" value="HAD_sf"/>
</dbReference>
<gene>
    <name evidence="5" type="primary">otsB</name>
    <name evidence="5" type="ORF">LGQ03_11975</name>
</gene>
<comment type="similarity">
    <text evidence="2 4">Belongs to the trehalose phosphatase family.</text>
</comment>
<dbReference type="PANTHER" id="PTHR43768">
    <property type="entry name" value="TREHALOSE 6-PHOSPHATE PHOSPHATASE"/>
    <property type="match status" value="1"/>
</dbReference>
<evidence type="ECO:0000256" key="4">
    <source>
        <dbReference type="RuleBase" id="RU361117"/>
    </source>
</evidence>
<comment type="cofactor">
    <cofactor evidence="4">
        <name>Mg(2+)</name>
        <dbReference type="ChEBI" id="CHEBI:18420"/>
    </cofactor>
</comment>
<sequence length="243" mass="25733">MTELATLDLRRLYLFLDFDGTLVDLAPTPDAIHVPDDLPTLLAGLHDRTQGRLAIVSGREVAQIAHFLPTFPGAIYGAHGAESRVDGIDRPHPLAGSATVAAVQAAAADLVATEPALLLERKKTGAVVHYRAAPTKGPAVRAALSDMIAGHPDLVLHASKMAWEIRPADASKAGAVQALMDGQPDDVRPVVIGDDTTDEEAMEVAQTMNGICIRVGEGDTIAPHRLDAPSDVHALLRRWAVQP</sequence>
<dbReference type="EMBL" id="JAJATZ010000005">
    <property type="protein sequence ID" value="MCB5199957.1"/>
    <property type="molecule type" value="Genomic_DNA"/>
</dbReference>
<keyword evidence="6" id="KW-1185">Reference proteome</keyword>
<comment type="pathway">
    <text evidence="1 4">Glycan biosynthesis; trehalose biosynthesis.</text>
</comment>
<protein>
    <recommendedName>
        <fullName evidence="4">Trehalose 6-phosphate phosphatase</fullName>
        <ecNumber evidence="4">3.1.3.12</ecNumber>
    </recommendedName>
</protein>
<dbReference type="InterPro" id="IPR044651">
    <property type="entry name" value="OTSB-like"/>
</dbReference>
<evidence type="ECO:0000256" key="3">
    <source>
        <dbReference type="ARBA" id="ARBA00022801"/>
    </source>
</evidence>
<organism evidence="5 6">
    <name type="scientific">Loktanella gaetbuli</name>
    <dbReference type="NCBI Taxonomy" id="2881335"/>
    <lineage>
        <taxon>Bacteria</taxon>
        <taxon>Pseudomonadati</taxon>
        <taxon>Pseudomonadota</taxon>
        <taxon>Alphaproteobacteria</taxon>
        <taxon>Rhodobacterales</taxon>
        <taxon>Roseobacteraceae</taxon>
        <taxon>Loktanella</taxon>
    </lineage>
</organism>
<accession>A0ABS8BW67</accession>
<name>A0ABS8BW67_9RHOB</name>
<dbReference type="InterPro" id="IPR003337">
    <property type="entry name" value="Trehalose_PPase"/>
</dbReference>
<dbReference type="GO" id="GO:0004805">
    <property type="term" value="F:trehalose-phosphatase activity"/>
    <property type="evidence" value="ECO:0007669"/>
    <property type="project" value="UniProtKB-EC"/>
</dbReference>
<evidence type="ECO:0000256" key="1">
    <source>
        <dbReference type="ARBA" id="ARBA00005199"/>
    </source>
</evidence>
<dbReference type="Proteomes" id="UP001138961">
    <property type="component" value="Unassembled WGS sequence"/>
</dbReference>
<dbReference type="EC" id="3.1.3.12" evidence="4"/>
<keyword evidence="3 4" id="KW-0378">Hydrolase</keyword>
<dbReference type="InterPro" id="IPR006379">
    <property type="entry name" value="HAD-SF_hydro_IIB"/>
</dbReference>
<dbReference type="Gene3D" id="3.30.70.1020">
    <property type="entry name" value="Trehalose-6-phosphate phosphatase related protein, domain 2"/>
    <property type="match status" value="1"/>
</dbReference>
<dbReference type="PANTHER" id="PTHR43768:SF3">
    <property type="entry name" value="TREHALOSE 6-PHOSPHATE PHOSPHATASE"/>
    <property type="match status" value="1"/>
</dbReference>
<dbReference type="InterPro" id="IPR036412">
    <property type="entry name" value="HAD-like_sf"/>
</dbReference>